<name>A0A2S5GHS8_9BURK</name>
<feature type="non-terminal residue" evidence="2">
    <location>
        <position position="148"/>
    </location>
</feature>
<comment type="caution">
    <text evidence="2">The sequence shown here is derived from an EMBL/GenBank/DDBJ whole genome shotgun (WGS) entry which is preliminary data.</text>
</comment>
<dbReference type="EMBL" id="PREU01000039">
    <property type="protein sequence ID" value="PPA72526.1"/>
    <property type="molecule type" value="Genomic_DNA"/>
</dbReference>
<proteinExistence type="predicted"/>
<dbReference type="AlphaFoldDB" id="A0A2S5GHS8"/>
<evidence type="ECO:0000313" key="2">
    <source>
        <dbReference type="EMBL" id="PPA72526.1"/>
    </source>
</evidence>
<keyword evidence="1" id="KW-0812">Transmembrane</keyword>
<feature type="transmembrane region" description="Helical" evidence="1">
    <location>
        <begin position="78"/>
        <end position="95"/>
    </location>
</feature>
<dbReference type="Proteomes" id="UP000239990">
    <property type="component" value="Unassembled WGS sequence"/>
</dbReference>
<feature type="transmembrane region" description="Helical" evidence="1">
    <location>
        <begin position="115"/>
        <end position="133"/>
    </location>
</feature>
<evidence type="ECO:0000313" key="3">
    <source>
        <dbReference type="Proteomes" id="UP000239990"/>
    </source>
</evidence>
<gene>
    <name evidence="2" type="ORF">C4E15_30190</name>
</gene>
<sequence length="148" mass="17278">MHLTEWIIWLSNVKSDTWINAHSDEPYEATPIYEDPARSEQNRAHAQRFSKAKIRSPVYACDNTILEMRCGGMEEKRGFITFISALFFLPMAGAVRGVHIDLTHFGWSSLDAWDVAYTTFDFLLGLSFLYIYFKYLFRFTRLESLTSR</sequence>
<keyword evidence="1" id="KW-1133">Transmembrane helix</keyword>
<protein>
    <submittedName>
        <fullName evidence="2">Uncharacterized protein</fullName>
    </submittedName>
</protein>
<accession>A0A2S5GHS8</accession>
<organism evidence="2 3">
    <name type="scientific">Achromobacter spanius</name>
    <dbReference type="NCBI Taxonomy" id="217203"/>
    <lineage>
        <taxon>Bacteria</taxon>
        <taxon>Pseudomonadati</taxon>
        <taxon>Pseudomonadota</taxon>
        <taxon>Betaproteobacteria</taxon>
        <taxon>Burkholderiales</taxon>
        <taxon>Alcaligenaceae</taxon>
        <taxon>Achromobacter</taxon>
    </lineage>
</organism>
<reference evidence="2 3" key="1">
    <citation type="submission" date="2018-02" db="EMBL/GenBank/DDBJ databases">
        <title>Draft Genome of Achromobacter spanius stain 6.</title>
        <authorList>
            <person name="Gunasekera T.S."/>
            <person name="Radwan O."/>
            <person name="Ruiz O.N."/>
        </authorList>
    </citation>
    <scope>NUCLEOTIDE SEQUENCE [LARGE SCALE GENOMIC DNA]</scope>
    <source>
        <strain evidence="2 3">6</strain>
    </source>
</reference>
<keyword evidence="1" id="KW-0472">Membrane</keyword>
<evidence type="ECO:0000256" key="1">
    <source>
        <dbReference type="SAM" id="Phobius"/>
    </source>
</evidence>